<keyword evidence="2" id="KW-1185">Reference proteome</keyword>
<evidence type="ECO:0000313" key="1">
    <source>
        <dbReference type="EMBL" id="GAA2474735.1"/>
    </source>
</evidence>
<accession>A0ABP5Y6V5</accession>
<sequence>MAPDYPRENGIPLPEWSAFSAETREHLAGQTPYRLQKIMYACEVGDVPADAFAADVAAADHRLCKLLEAEPAARRYFGDWTFAKVAHDSDTMRAAEAEYYLCDALIEYGNQRYGWVWNKSFPVLDHTLYGRYGNQPTGTPAPETFPAPETAYALAPSIASEIRWTTRTVATTECFTELDRDYYLRKAALLDRIALLDDPLLSGGDSTETAIAAALVLLDSDRPHIAPHLADRAEKDPRGYVRHQYAQRDVCDDTGEDGCFTRPNLGQ</sequence>
<reference evidence="2" key="1">
    <citation type="journal article" date="2019" name="Int. J. Syst. Evol. Microbiol.">
        <title>The Global Catalogue of Microorganisms (GCM) 10K type strain sequencing project: providing services to taxonomists for standard genome sequencing and annotation.</title>
        <authorList>
            <consortium name="The Broad Institute Genomics Platform"/>
            <consortium name="The Broad Institute Genome Sequencing Center for Infectious Disease"/>
            <person name="Wu L."/>
            <person name="Ma J."/>
        </authorList>
    </citation>
    <scope>NUCLEOTIDE SEQUENCE [LARGE SCALE GENOMIC DNA]</scope>
    <source>
        <strain evidence="2">JCM 6923</strain>
    </source>
</reference>
<protein>
    <submittedName>
        <fullName evidence="1">Uncharacterized protein</fullName>
    </submittedName>
</protein>
<evidence type="ECO:0000313" key="2">
    <source>
        <dbReference type="Proteomes" id="UP001501721"/>
    </source>
</evidence>
<dbReference type="Proteomes" id="UP001501721">
    <property type="component" value="Unassembled WGS sequence"/>
</dbReference>
<dbReference type="EMBL" id="BAAATL010000007">
    <property type="protein sequence ID" value="GAA2474735.1"/>
    <property type="molecule type" value="Genomic_DNA"/>
</dbReference>
<gene>
    <name evidence="1" type="ORF">GCM10010422_17500</name>
</gene>
<organism evidence="1 2">
    <name type="scientific">Streptomyces graminearus</name>
    <dbReference type="NCBI Taxonomy" id="284030"/>
    <lineage>
        <taxon>Bacteria</taxon>
        <taxon>Bacillati</taxon>
        <taxon>Actinomycetota</taxon>
        <taxon>Actinomycetes</taxon>
        <taxon>Kitasatosporales</taxon>
        <taxon>Streptomycetaceae</taxon>
        <taxon>Streptomyces</taxon>
    </lineage>
</organism>
<proteinExistence type="predicted"/>
<comment type="caution">
    <text evidence="1">The sequence shown here is derived from an EMBL/GenBank/DDBJ whole genome shotgun (WGS) entry which is preliminary data.</text>
</comment>
<dbReference type="RefSeq" id="WP_346079283.1">
    <property type="nucleotide sequence ID" value="NZ_BAAATL010000007.1"/>
</dbReference>
<name>A0ABP5Y6V5_9ACTN</name>